<keyword evidence="11" id="KW-0963">Cytoplasm</keyword>
<dbReference type="InterPro" id="IPR031322">
    <property type="entry name" value="Shikimate/glucono_kinase"/>
</dbReference>
<evidence type="ECO:0000313" key="13">
    <source>
        <dbReference type="Proteomes" id="UP000325161"/>
    </source>
</evidence>
<comment type="pathway">
    <text evidence="1 11">Metabolic intermediate biosynthesis; chorismate biosynthesis; chorismate from D-erythrose 4-phosphate and phosphoenolpyruvate: step 5/7.</text>
</comment>
<dbReference type="GO" id="GO:0004765">
    <property type="term" value="F:shikimate kinase activity"/>
    <property type="evidence" value="ECO:0007669"/>
    <property type="project" value="UniProtKB-UniRule"/>
</dbReference>
<keyword evidence="5 11" id="KW-0808">Transferase</keyword>
<evidence type="ECO:0000256" key="11">
    <source>
        <dbReference type="HAMAP-Rule" id="MF_00109"/>
    </source>
</evidence>
<gene>
    <name evidence="11" type="primary">aroK</name>
    <name evidence="12" type="ORF">FXN63_24790</name>
</gene>
<feature type="binding site" evidence="11">
    <location>
        <begin position="33"/>
        <end position="38"/>
    </location>
    <ligand>
        <name>ATP</name>
        <dbReference type="ChEBI" id="CHEBI:30616"/>
    </ligand>
</feature>
<feature type="binding site" evidence="11">
    <location>
        <position position="55"/>
    </location>
    <ligand>
        <name>substrate</name>
    </ligand>
</feature>
<comment type="subunit">
    <text evidence="11">Monomer.</text>
</comment>
<sequence length="210" mass="23228">MHPSNETLSLFPDEPVPQPAGPVTPIYLVGMMGAGKTTIGRGLARALGREFVDVDQLIEDRCGVRVPVIFELEGEAGFRQRESCIIDEYTRRPMLVLATGGGAVLSETNRRMLAERGLVIYLRARADDLYQRTKADRNRPLLQTADPLGRIRELLALREPMYESVADVVVDTGKMSIARLVQKILPMLDACGKTVPSSPLLPPWQKQDCS</sequence>
<dbReference type="GO" id="GO:0008652">
    <property type="term" value="P:amino acid biosynthetic process"/>
    <property type="evidence" value="ECO:0007669"/>
    <property type="project" value="UniProtKB-KW"/>
</dbReference>
<evidence type="ECO:0000313" key="12">
    <source>
        <dbReference type="EMBL" id="QEI08703.1"/>
    </source>
</evidence>
<evidence type="ECO:0000256" key="8">
    <source>
        <dbReference type="ARBA" id="ARBA00022840"/>
    </source>
</evidence>
<dbReference type="GO" id="GO:0005524">
    <property type="term" value="F:ATP binding"/>
    <property type="evidence" value="ECO:0007669"/>
    <property type="project" value="UniProtKB-UniRule"/>
</dbReference>
<evidence type="ECO:0000256" key="5">
    <source>
        <dbReference type="ARBA" id="ARBA00022679"/>
    </source>
</evidence>
<keyword evidence="7 11" id="KW-0418">Kinase</keyword>
<dbReference type="InterPro" id="IPR023000">
    <property type="entry name" value="Shikimate_kinase_CS"/>
</dbReference>
<evidence type="ECO:0000256" key="7">
    <source>
        <dbReference type="ARBA" id="ARBA00022777"/>
    </source>
</evidence>
<organism evidence="12 13">
    <name type="scientific">Pigmentiphaga aceris</name>
    <dbReference type="NCBI Taxonomy" id="1940612"/>
    <lineage>
        <taxon>Bacteria</taxon>
        <taxon>Pseudomonadati</taxon>
        <taxon>Pseudomonadota</taxon>
        <taxon>Betaproteobacteria</taxon>
        <taxon>Burkholderiales</taxon>
        <taxon>Alcaligenaceae</taxon>
        <taxon>Pigmentiphaga</taxon>
    </lineage>
</organism>
<dbReference type="EC" id="2.7.1.71" evidence="3 11"/>
<keyword evidence="4 11" id="KW-0028">Amino-acid biosynthesis</keyword>
<protein>
    <recommendedName>
        <fullName evidence="3 11">Shikimate kinase</fullName>
        <shortName evidence="11">SK</shortName>
        <ecNumber evidence="3 11">2.7.1.71</ecNumber>
    </recommendedName>
</protein>
<dbReference type="Proteomes" id="UP000325161">
    <property type="component" value="Chromosome"/>
</dbReference>
<dbReference type="Gene3D" id="3.40.50.300">
    <property type="entry name" value="P-loop containing nucleotide triphosphate hydrolases"/>
    <property type="match status" value="1"/>
</dbReference>
<feature type="binding site" evidence="11">
    <location>
        <position position="158"/>
    </location>
    <ligand>
        <name>substrate</name>
    </ligand>
</feature>
<dbReference type="EMBL" id="CP043046">
    <property type="protein sequence ID" value="QEI08703.1"/>
    <property type="molecule type" value="Genomic_DNA"/>
</dbReference>
<proteinExistence type="inferred from homology"/>
<dbReference type="UniPathway" id="UPA00053">
    <property type="reaction ID" value="UER00088"/>
</dbReference>
<comment type="caution">
    <text evidence="11">Lacks conserved residue(s) required for the propagation of feature annotation.</text>
</comment>
<dbReference type="PRINTS" id="PR01100">
    <property type="entry name" value="SHIKIMTKNASE"/>
</dbReference>
<feature type="binding site" evidence="11">
    <location>
        <position position="37"/>
    </location>
    <ligand>
        <name>Mg(2+)</name>
        <dbReference type="ChEBI" id="CHEBI:18420"/>
    </ligand>
</feature>
<dbReference type="OrthoDB" id="9800332at2"/>
<dbReference type="PANTHER" id="PTHR21087">
    <property type="entry name" value="SHIKIMATE KINASE"/>
    <property type="match status" value="1"/>
</dbReference>
<evidence type="ECO:0000256" key="10">
    <source>
        <dbReference type="ARBA" id="ARBA00048567"/>
    </source>
</evidence>
<evidence type="ECO:0000256" key="6">
    <source>
        <dbReference type="ARBA" id="ARBA00022741"/>
    </source>
</evidence>
<evidence type="ECO:0000256" key="1">
    <source>
        <dbReference type="ARBA" id="ARBA00004842"/>
    </source>
</evidence>
<evidence type="ECO:0000256" key="3">
    <source>
        <dbReference type="ARBA" id="ARBA00012154"/>
    </source>
</evidence>
<dbReference type="HAMAP" id="MF_00109">
    <property type="entry name" value="Shikimate_kinase"/>
    <property type="match status" value="1"/>
</dbReference>
<dbReference type="PANTHER" id="PTHR21087:SF16">
    <property type="entry name" value="SHIKIMATE KINASE 1, CHLOROPLASTIC"/>
    <property type="match status" value="1"/>
</dbReference>
<dbReference type="KEGG" id="pacr:FXN63_24790"/>
<feature type="binding site" evidence="11">
    <location>
        <position position="101"/>
    </location>
    <ligand>
        <name>substrate</name>
    </ligand>
</feature>
<evidence type="ECO:0000256" key="4">
    <source>
        <dbReference type="ARBA" id="ARBA00022605"/>
    </source>
</evidence>
<keyword evidence="6 11" id="KW-0547">Nucleotide-binding</keyword>
<comment type="cofactor">
    <cofactor evidence="11">
        <name>Mg(2+)</name>
        <dbReference type="ChEBI" id="CHEBI:18420"/>
    </cofactor>
    <text evidence="11">Binds 1 Mg(2+) ion per subunit.</text>
</comment>
<dbReference type="GO" id="GO:0009423">
    <property type="term" value="P:chorismate biosynthetic process"/>
    <property type="evidence" value="ECO:0007669"/>
    <property type="project" value="UniProtKB-UniRule"/>
</dbReference>
<comment type="function">
    <text evidence="11">Catalyzes the specific phosphorylation of the 3-hydroxyl group of shikimic acid using ATP as a cosubstrate.</text>
</comment>
<reference evidence="12 13" key="1">
    <citation type="submission" date="2019-08" db="EMBL/GenBank/DDBJ databases">
        <title>Amphibian skin-associated Pigmentiphaga: genome sequence and occurrence across geography and hosts.</title>
        <authorList>
            <person name="Bletz M.C."/>
            <person name="Bunk B."/>
            <person name="Sproeer C."/>
            <person name="Biwer P."/>
            <person name="Reiter S."/>
            <person name="Rabemananjara F.C.E."/>
            <person name="Schulz S."/>
            <person name="Overmann J."/>
            <person name="Vences M."/>
        </authorList>
    </citation>
    <scope>NUCLEOTIDE SEQUENCE [LARGE SCALE GENOMIC DNA]</scope>
    <source>
        <strain evidence="12 13">Mada1488</strain>
    </source>
</reference>
<name>A0A5C0B4Y3_9BURK</name>
<dbReference type="AlphaFoldDB" id="A0A5C0B4Y3"/>
<comment type="catalytic activity">
    <reaction evidence="10 11">
        <text>shikimate + ATP = 3-phosphoshikimate + ADP + H(+)</text>
        <dbReference type="Rhea" id="RHEA:13121"/>
        <dbReference type="ChEBI" id="CHEBI:15378"/>
        <dbReference type="ChEBI" id="CHEBI:30616"/>
        <dbReference type="ChEBI" id="CHEBI:36208"/>
        <dbReference type="ChEBI" id="CHEBI:145989"/>
        <dbReference type="ChEBI" id="CHEBI:456216"/>
        <dbReference type="EC" id="2.7.1.71"/>
    </reaction>
</comment>
<dbReference type="InterPro" id="IPR000623">
    <property type="entry name" value="Shikimate_kinase/TSH1"/>
</dbReference>
<dbReference type="SUPFAM" id="SSF52540">
    <property type="entry name" value="P-loop containing nucleoside triphosphate hydrolases"/>
    <property type="match status" value="1"/>
</dbReference>
<keyword evidence="11" id="KW-0479">Metal-binding</keyword>
<feature type="binding site" evidence="11">
    <location>
        <position position="139"/>
    </location>
    <ligand>
        <name>ATP</name>
        <dbReference type="ChEBI" id="CHEBI:30616"/>
    </ligand>
</feature>
<comment type="similarity">
    <text evidence="2 11">Belongs to the shikimate kinase family.</text>
</comment>
<dbReference type="GO" id="GO:0005829">
    <property type="term" value="C:cytosol"/>
    <property type="evidence" value="ECO:0007669"/>
    <property type="project" value="TreeGrafter"/>
</dbReference>
<dbReference type="GO" id="GO:0000287">
    <property type="term" value="F:magnesium ion binding"/>
    <property type="evidence" value="ECO:0007669"/>
    <property type="project" value="UniProtKB-UniRule"/>
</dbReference>
<accession>A0A5C0B4Y3</accession>
<evidence type="ECO:0000256" key="9">
    <source>
        <dbReference type="ARBA" id="ARBA00023141"/>
    </source>
</evidence>
<feature type="binding site" evidence="11">
    <location>
        <position position="79"/>
    </location>
    <ligand>
        <name>substrate</name>
    </ligand>
</feature>
<dbReference type="PROSITE" id="PS01128">
    <property type="entry name" value="SHIKIMATE_KINASE"/>
    <property type="match status" value="1"/>
</dbReference>
<keyword evidence="9 11" id="KW-0057">Aromatic amino acid biosynthesis</keyword>
<dbReference type="GO" id="GO:0009073">
    <property type="term" value="P:aromatic amino acid family biosynthetic process"/>
    <property type="evidence" value="ECO:0007669"/>
    <property type="project" value="UniProtKB-KW"/>
</dbReference>
<keyword evidence="11" id="KW-0460">Magnesium</keyword>
<dbReference type="CDD" id="cd00464">
    <property type="entry name" value="SK"/>
    <property type="match status" value="1"/>
</dbReference>
<dbReference type="Pfam" id="PF01202">
    <property type="entry name" value="SKI"/>
    <property type="match status" value="1"/>
</dbReference>
<evidence type="ECO:0000256" key="2">
    <source>
        <dbReference type="ARBA" id="ARBA00006997"/>
    </source>
</evidence>
<dbReference type="InterPro" id="IPR027417">
    <property type="entry name" value="P-loop_NTPase"/>
</dbReference>
<keyword evidence="13" id="KW-1185">Reference proteome</keyword>
<comment type="subcellular location">
    <subcellularLocation>
        <location evidence="11">Cytoplasm</location>
    </subcellularLocation>
</comment>
<keyword evidence="8 11" id="KW-0067">ATP-binding</keyword>